<dbReference type="InterPro" id="IPR052523">
    <property type="entry name" value="Trichothecene_AcTrans"/>
</dbReference>
<protein>
    <submittedName>
        <fullName evidence="2">Gnat family</fullName>
    </submittedName>
</protein>
<name>A0A1J9RLP7_9PEZI</name>
<keyword evidence="3" id="KW-1185">Reference proteome</keyword>
<dbReference type="GeneID" id="31014206"/>
<evidence type="ECO:0000256" key="1">
    <source>
        <dbReference type="SAM" id="MobiDB-lite"/>
    </source>
</evidence>
<dbReference type="AlphaFoldDB" id="A0A1J9RLP7"/>
<dbReference type="SUPFAM" id="SSF55729">
    <property type="entry name" value="Acyl-CoA N-acyltransferases (Nat)"/>
    <property type="match status" value="1"/>
</dbReference>
<evidence type="ECO:0000313" key="3">
    <source>
        <dbReference type="Proteomes" id="UP000183809"/>
    </source>
</evidence>
<dbReference type="EMBL" id="MNUE01000030">
    <property type="protein sequence ID" value="OJD33499.1"/>
    <property type="molecule type" value="Genomic_DNA"/>
</dbReference>
<gene>
    <name evidence="2" type="ORF">BKCO1_3000063</name>
</gene>
<proteinExistence type="predicted"/>
<dbReference type="PANTHER" id="PTHR42791">
    <property type="entry name" value="GNAT FAMILY ACETYLTRANSFERASE"/>
    <property type="match status" value="1"/>
</dbReference>
<dbReference type="Proteomes" id="UP000183809">
    <property type="component" value="Unassembled WGS sequence"/>
</dbReference>
<organism evidence="2 3">
    <name type="scientific">Diplodia corticola</name>
    <dbReference type="NCBI Taxonomy" id="236234"/>
    <lineage>
        <taxon>Eukaryota</taxon>
        <taxon>Fungi</taxon>
        <taxon>Dikarya</taxon>
        <taxon>Ascomycota</taxon>
        <taxon>Pezizomycotina</taxon>
        <taxon>Dothideomycetes</taxon>
        <taxon>Dothideomycetes incertae sedis</taxon>
        <taxon>Botryosphaeriales</taxon>
        <taxon>Botryosphaeriaceae</taxon>
        <taxon>Diplodia</taxon>
    </lineage>
</organism>
<dbReference type="STRING" id="236234.A0A1J9RLP7"/>
<feature type="region of interest" description="Disordered" evidence="1">
    <location>
        <begin position="228"/>
        <end position="253"/>
    </location>
</feature>
<sequence length="253" mass="27816">MPFKVQPTTLSDIPQLVDIYFASISSNTFSSAIFPDTPPVRQWWIDTLSRSLQHQKGVAMYNLLEYASGTATPVFANNETNQNNNIIAFAKWVRPMESAAATADDPPTVETPPPPTDCDQALFTRYFTELHQRHESYMGTNNPHWYLELLATHPSCSHKRRDAAAAALVNHVLGGGGDCINAGYDAYLEAGPGGLMSTTYGRLGFERRGGFVVEGRGERWEGVVMVREGGKREGEEKKETMGEGEGEGRGEQG</sequence>
<comment type="caution">
    <text evidence="2">The sequence shown here is derived from an EMBL/GenBank/DDBJ whole genome shotgun (WGS) entry which is preliminary data.</text>
</comment>
<dbReference type="InterPro" id="IPR016181">
    <property type="entry name" value="Acyl_CoA_acyltransferase"/>
</dbReference>
<dbReference type="OrthoDB" id="2115692at2759"/>
<dbReference type="RefSeq" id="XP_020129759.1">
    <property type="nucleotide sequence ID" value="XM_020273945.1"/>
</dbReference>
<dbReference type="PANTHER" id="PTHR42791:SF17">
    <property type="entry name" value="ACETYLTRANSFERASE, GNAT FAMILY FAMILY (AFU_ORTHOLOGUE AFUA_8G05690)"/>
    <property type="match status" value="1"/>
</dbReference>
<evidence type="ECO:0000313" key="2">
    <source>
        <dbReference type="EMBL" id="OJD33499.1"/>
    </source>
</evidence>
<dbReference type="Gene3D" id="3.40.630.30">
    <property type="match status" value="1"/>
</dbReference>
<reference evidence="2 3" key="1">
    <citation type="submission" date="2016-10" db="EMBL/GenBank/DDBJ databases">
        <title>Proteomics and genomics reveal pathogen-plant mechanisms compatible with a hemibiotrophic lifestyle of Diplodia corticola.</title>
        <authorList>
            <person name="Fernandes I."/>
            <person name="De Jonge R."/>
            <person name="Van De Peer Y."/>
            <person name="Devreese B."/>
            <person name="Alves A."/>
            <person name="Esteves A.C."/>
        </authorList>
    </citation>
    <scope>NUCLEOTIDE SEQUENCE [LARGE SCALE GENOMIC DNA]</scope>
    <source>
        <strain evidence="2 3">CBS 112549</strain>
    </source>
</reference>
<accession>A0A1J9RLP7</accession>